<dbReference type="SUPFAM" id="SSF52980">
    <property type="entry name" value="Restriction endonuclease-like"/>
    <property type="match status" value="1"/>
</dbReference>
<keyword evidence="5 15" id="KW-0540">Nuclease</keyword>
<evidence type="ECO:0000256" key="9">
    <source>
        <dbReference type="ARBA" id="ARBA00022801"/>
    </source>
</evidence>
<dbReference type="InterPro" id="IPR011335">
    <property type="entry name" value="Restrct_endonuc-II-like"/>
</dbReference>
<dbReference type="Proteomes" id="UP000734854">
    <property type="component" value="Unassembled WGS sequence"/>
</dbReference>
<evidence type="ECO:0000259" key="16">
    <source>
        <dbReference type="SMART" id="SM00891"/>
    </source>
</evidence>
<dbReference type="FunFam" id="3.40.50.10130:FF:000005">
    <property type="entry name" value="crossover junction endonuclease MUS81 isoform X1"/>
    <property type="match status" value="1"/>
</dbReference>
<evidence type="ECO:0000256" key="5">
    <source>
        <dbReference type="ARBA" id="ARBA00022722"/>
    </source>
</evidence>
<sequence length="451" mass="51542">MENRHPVRCSDNEEAVLFLRRKRQEMAETNDILGNLGSTLSIAYRSICNAKTPIKTLNDLCQIKGVGKWILRLMLGFFQESVAEEPSANHDAPWDRKKAKEPKRYIPQKNSAAYALLITLYRAMQNGASYMNQQELIDASEKQVAFLGLQLREWLDKSKQPESLGSSRNWYTGWSCMKTLMSRGLVLKSSCPAKFMLTQEGKEAAHECLIRSGNLQSMSESNRCHCISDAQRSFVVKLTSQPATASCQQKVIDISNKVADKLPVWLSYVNLRGKQADLSDLNVDYAIQRKQSISTFISSPIVEDIMTTISATDMKSQIPDLHMHKHKPPANDGIKGNDILARPPYNFGEKFQDMYDVILILDDRENFGSRSRKVIDNIQTQFNIPVEVRCLPVGDGIWLARGRGCNTEYVLDFIVERKRVDDLCKSIWDNRYRDQKLRLQVFLYKIFCYSD</sequence>
<evidence type="ECO:0000256" key="13">
    <source>
        <dbReference type="ARBA" id="ARBA00023242"/>
    </source>
</evidence>
<name>A0A8J5C1I2_ZINOF</name>
<comment type="cofactor">
    <cofactor evidence="1 15">
        <name>Mg(2+)</name>
        <dbReference type="ChEBI" id="CHEBI:18420"/>
    </cofactor>
</comment>
<dbReference type="Pfam" id="PF21136">
    <property type="entry name" value="WHD_MUS81"/>
    <property type="match status" value="1"/>
</dbReference>
<evidence type="ECO:0000256" key="10">
    <source>
        <dbReference type="ARBA" id="ARBA00022842"/>
    </source>
</evidence>
<comment type="subunit">
    <text evidence="15">Interacts with EME1.</text>
</comment>
<dbReference type="GO" id="GO:0046872">
    <property type="term" value="F:metal ion binding"/>
    <property type="evidence" value="ECO:0007669"/>
    <property type="project" value="UniProtKB-UniRule"/>
</dbReference>
<comment type="subcellular location">
    <subcellularLocation>
        <location evidence="2 15">Nucleus</location>
    </subcellularLocation>
</comment>
<comment type="similarity">
    <text evidence="3 15">Belongs to the XPF family.</text>
</comment>
<evidence type="ECO:0000256" key="12">
    <source>
        <dbReference type="ARBA" id="ARBA00023204"/>
    </source>
</evidence>
<dbReference type="CDD" id="cd21036">
    <property type="entry name" value="WH_MUS81"/>
    <property type="match status" value="1"/>
</dbReference>
<dbReference type="GO" id="GO:0031573">
    <property type="term" value="P:mitotic intra-S DNA damage checkpoint signaling"/>
    <property type="evidence" value="ECO:0007669"/>
    <property type="project" value="TreeGrafter"/>
</dbReference>
<dbReference type="InterPro" id="IPR033309">
    <property type="entry name" value="Mus81"/>
</dbReference>
<dbReference type="CDD" id="cd20074">
    <property type="entry name" value="XPF_nuclease_Mus81"/>
    <property type="match status" value="1"/>
</dbReference>
<organism evidence="17 18">
    <name type="scientific">Zingiber officinale</name>
    <name type="common">Ginger</name>
    <name type="synonym">Amomum zingiber</name>
    <dbReference type="NCBI Taxonomy" id="94328"/>
    <lineage>
        <taxon>Eukaryota</taxon>
        <taxon>Viridiplantae</taxon>
        <taxon>Streptophyta</taxon>
        <taxon>Embryophyta</taxon>
        <taxon>Tracheophyta</taxon>
        <taxon>Spermatophyta</taxon>
        <taxon>Magnoliopsida</taxon>
        <taxon>Liliopsida</taxon>
        <taxon>Zingiberales</taxon>
        <taxon>Zingiberaceae</taxon>
        <taxon>Zingiber</taxon>
    </lineage>
</organism>
<accession>A0A8J5C1I2</accession>
<evidence type="ECO:0000256" key="6">
    <source>
        <dbReference type="ARBA" id="ARBA00022723"/>
    </source>
</evidence>
<evidence type="ECO:0000313" key="18">
    <source>
        <dbReference type="Proteomes" id="UP000734854"/>
    </source>
</evidence>
<dbReference type="PANTHER" id="PTHR13451">
    <property type="entry name" value="CLASS II CROSSOVER JUNCTION ENDONUCLEASE MUS81"/>
    <property type="match status" value="1"/>
</dbReference>
<dbReference type="GO" id="GO:0048257">
    <property type="term" value="F:3'-flap endonuclease activity"/>
    <property type="evidence" value="ECO:0007669"/>
    <property type="project" value="TreeGrafter"/>
</dbReference>
<evidence type="ECO:0000256" key="11">
    <source>
        <dbReference type="ARBA" id="ARBA00023172"/>
    </source>
</evidence>
<keyword evidence="18" id="KW-1185">Reference proteome</keyword>
<dbReference type="PANTHER" id="PTHR13451:SF0">
    <property type="entry name" value="CROSSOVER JUNCTION ENDONUCLEASE MUS81"/>
    <property type="match status" value="1"/>
</dbReference>
<evidence type="ECO:0000256" key="15">
    <source>
        <dbReference type="RuleBase" id="RU369042"/>
    </source>
</evidence>
<comment type="caution">
    <text evidence="17">The sequence shown here is derived from an EMBL/GenBank/DDBJ whole genome shotgun (WGS) entry which is preliminary data.</text>
</comment>
<dbReference type="InterPro" id="IPR036388">
    <property type="entry name" value="WH-like_DNA-bd_sf"/>
</dbReference>
<proteinExistence type="inferred from homology"/>
<keyword evidence="12 15" id="KW-0234">DNA repair</keyword>
<evidence type="ECO:0000256" key="14">
    <source>
        <dbReference type="ARBA" id="ARBA00023254"/>
    </source>
</evidence>
<evidence type="ECO:0000256" key="2">
    <source>
        <dbReference type="ARBA" id="ARBA00004123"/>
    </source>
</evidence>
<dbReference type="GO" id="GO:0000712">
    <property type="term" value="P:resolution of meiotic recombination intermediates"/>
    <property type="evidence" value="ECO:0007669"/>
    <property type="project" value="TreeGrafter"/>
</dbReference>
<dbReference type="GO" id="GO:0006308">
    <property type="term" value="P:DNA catabolic process"/>
    <property type="evidence" value="ECO:0007669"/>
    <property type="project" value="UniProtKB-UniRule"/>
</dbReference>
<dbReference type="InterPro" id="IPR047416">
    <property type="entry name" value="XPF_nuclease_Mus81"/>
</dbReference>
<keyword evidence="11 15" id="KW-0233">DNA recombination</keyword>
<dbReference type="InterPro" id="IPR047417">
    <property type="entry name" value="WHD_MUS81"/>
</dbReference>
<dbReference type="GO" id="GO:0003677">
    <property type="term" value="F:DNA binding"/>
    <property type="evidence" value="ECO:0007669"/>
    <property type="project" value="UniProtKB-UniRule"/>
</dbReference>
<dbReference type="GO" id="GO:0005634">
    <property type="term" value="C:nucleus"/>
    <property type="evidence" value="ECO:0007669"/>
    <property type="project" value="UniProtKB-SubCell"/>
</dbReference>
<protein>
    <recommendedName>
        <fullName evidence="4 15">Crossover junction endonuclease MUS81</fullName>
        <ecNumber evidence="15">3.1.22.-</ecNumber>
    </recommendedName>
</protein>
<feature type="domain" description="ERCC4" evidence="16">
    <location>
        <begin position="358"/>
        <end position="450"/>
    </location>
</feature>
<dbReference type="EC" id="3.1.22.-" evidence="15"/>
<dbReference type="FunFam" id="1.10.10.10:FF:000307">
    <property type="entry name" value="Crossover junction endonuclease MUS81"/>
    <property type="match status" value="1"/>
</dbReference>
<keyword evidence="14" id="KW-0469">Meiosis</keyword>
<dbReference type="GO" id="GO:0000727">
    <property type="term" value="P:double-strand break repair via break-induced replication"/>
    <property type="evidence" value="ECO:0007669"/>
    <property type="project" value="UniProtKB-UniRule"/>
</dbReference>
<dbReference type="InterPro" id="IPR006166">
    <property type="entry name" value="ERCC4_domain"/>
</dbReference>
<dbReference type="EMBL" id="JACMSC010000057">
    <property type="protein sequence ID" value="KAG6467392.1"/>
    <property type="molecule type" value="Genomic_DNA"/>
</dbReference>
<keyword evidence="10 15" id="KW-0460">Magnesium</keyword>
<reference evidence="17 18" key="1">
    <citation type="submission" date="2020-08" db="EMBL/GenBank/DDBJ databases">
        <title>Plant Genome Project.</title>
        <authorList>
            <person name="Zhang R.-G."/>
        </authorList>
    </citation>
    <scope>NUCLEOTIDE SEQUENCE [LARGE SCALE GENOMIC DNA]</scope>
    <source>
        <tissue evidence="17">Rhizome</tissue>
    </source>
</reference>
<evidence type="ECO:0000256" key="4">
    <source>
        <dbReference type="ARBA" id="ARBA00017114"/>
    </source>
</evidence>
<dbReference type="Gene3D" id="3.40.50.10130">
    <property type="match status" value="1"/>
</dbReference>
<evidence type="ECO:0000256" key="8">
    <source>
        <dbReference type="ARBA" id="ARBA00022763"/>
    </source>
</evidence>
<dbReference type="Pfam" id="PF02732">
    <property type="entry name" value="ERCC4"/>
    <property type="match status" value="1"/>
</dbReference>
<evidence type="ECO:0000256" key="3">
    <source>
        <dbReference type="ARBA" id="ARBA00010015"/>
    </source>
</evidence>
<dbReference type="GO" id="GO:0048476">
    <property type="term" value="C:Holliday junction resolvase complex"/>
    <property type="evidence" value="ECO:0007669"/>
    <property type="project" value="UniProtKB-UniRule"/>
</dbReference>
<keyword evidence="8 15" id="KW-0227">DNA damage</keyword>
<dbReference type="AlphaFoldDB" id="A0A8J5C1I2"/>
<dbReference type="GO" id="GO:0008821">
    <property type="term" value="F:crossover junction DNA endonuclease activity"/>
    <property type="evidence" value="ECO:0007669"/>
    <property type="project" value="UniProtKB-UniRule"/>
</dbReference>
<evidence type="ECO:0000313" key="17">
    <source>
        <dbReference type="EMBL" id="KAG6467392.1"/>
    </source>
</evidence>
<keyword evidence="13 15" id="KW-0539">Nucleus</keyword>
<keyword evidence="6 15" id="KW-0479">Metal-binding</keyword>
<keyword evidence="7 15" id="KW-0255">Endonuclease</keyword>
<evidence type="ECO:0000256" key="7">
    <source>
        <dbReference type="ARBA" id="ARBA00022759"/>
    </source>
</evidence>
<keyword evidence="9 15" id="KW-0378">Hydrolase</keyword>
<dbReference type="Gene3D" id="1.10.10.10">
    <property type="entry name" value="Winged helix-like DNA-binding domain superfamily/Winged helix DNA-binding domain"/>
    <property type="match status" value="1"/>
</dbReference>
<dbReference type="SMART" id="SM00891">
    <property type="entry name" value="ERCC4"/>
    <property type="match status" value="1"/>
</dbReference>
<evidence type="ECO:0000256" key="1">
    <source>
        <dbReference type="ARBA" id="ARBA00001946"/>
    </source>
</evidence>
<gene>
    <name evidence="17" type="ORF">ZIOFF_074797</name>
</gene>
<comment type="function">
    <text evidence="15">Interacts with EME1 to form a DNA structure-specific endonuclease with substrate preference for branched DNA structures with a 5'-end at the branch nick. Typical substrates include 3'-flap structures, D-loops, replication forks and nicked Holliday junctions. May be required in mitosis for the processing of stalled or collapsed replication fork intermediates. May be required in meiosis for the repair of meiosis-specific double strand breaks subsequent to single-end invasion (SEI).</text>
</comment>